<feature type="compositionally biased region" description="Basic and acidic residues" evidence="3">
    <location>
        <begin position="382"/>
        <end position="402"/>
    </location>
</feature>
<feature type="compositionally biased region" description="Polar residues" evidence="3">
    <location>
        <begin position="1"/>
        <end position="20"/>
    </location>
</feature>
<feature type="compositionally biased region" description="Acidic residues" evidence="3">
    <location>
        <begin position="428"/>
        <end position="438"/>
    </location>
</feature>
<dbReference type="OMA" id="HIYDAEY"/>
<evidence type="ECO:0000259" key="4">
    <source>
        <dbReference type="PROSITE" id="PS51299"/>
    </source>
</evidence>
<feature type="region of interest" description="Disordered" evidence="3">
    <location>
        <begin position="1"/>
        <end position="29"/>
    </location>
</feature>
<accession>A0A284R5N0</accession>
<dbReference type="InterPro" id="IPR036887">
    <property type="entry name" value="HTH_APSES_sf"/>
</dbReference>
<dbReference type="STRING" id="47428.A0A284R5N0"/>
<feature type="domain" description="HTH APSES-type" evidence="4">
    <location>
        <begin position="37"/>
        <end position="146"/>
    </location>
</feature>
<evidence type="ECO:0000313" key="5">
    <source>
        <dbReference type="EMBL" id="SJL04018.1"/>
    </source>
</evidence>
<feature type="compositionally biased region" description="Basic and acidic residues" evidence="3">
    <location>
        <begin position="324"/>
        <end position="347"/>
    </location>
</feature>
<dbReference type="SMART" id="SM01252">
    <property type="entry name" value="KilA-N"/>
    <property type="match status" value="1"/>
</dbReference>
<dbReference type="PANTHER" id="PTHR43828:SF3">
    <property type="entry name" value="CHROMO DOMAIN-CONTAINING PROTEIN"/>
    <property type="match status" value="1"/>
</dbReference>
<feature type="compositionally biased region" description="Basic and acidic residues" evidence="3">
    <location>
        <begin position="227"/>
        <end position="247"/>
    </location>
</feature>
<dbReference type="PANTHER" id="PTHR43828">
    <property type="entry name" value="ASPARAGINASE"/>
    <property type="match status" value="1"/>
</dbReference>
<reference evidence="6" key="1">
    <citation type="journal article" date="2017" name="Nat. Ecol. Evol.">
        <title>Genome expansion and lineage-specific genetic innovations in the forest pathogenic fungi Armillaria.</title>
        <authorList>
            <person name="Sipos G."/>
            <person name="Prasanna A.N."/>
            <person name="Walter M.C."/>
            <person name="O'Connor E."/>
            <person name="Balint B."/>
            <person name="Krizsan K."/>
            <person name="Kiss B."/>
            <person name="Hess J."/>
            <person name="Varga T."/>
            <person name="Slot J."/>
            <person name="Riley R."/>
            <person name="Boka B."/>
            <person name="Rigling D."/>
            <person name="Barry K."/>
            <person name="Lee J."/>
            <person name="Mihaltcheva S."/>
            <person name="LaButti K."/>
            <person name="Lipzen A."/>
            <person name="Waldron R."/>
            <person name="Moloney N.M."/>
            <person name="Sperisen C."/>
            <person name="Kredics L."/>
            <person name="Vagvoelgyi C."/>
            <person name="Patrignani A."/>
            <person name="Fitzpatrick D."/>
            <person name="Nagy I."/>
            <person name="Doyle S."/>
            <person name="Anderson J.B."/>
            <person name="Grigoriev I.V."/>
            <person name="Gueldener U."/>
            <person name="Muensterkoetter M."/>
            <person name="Nagy L.G."/>
        </authorList>
    </citation>
    <scope>NUCLEOTIDE SEQUENCE [LARGE SCALE GENOMIC DNA]</scope>
    <source>
        <strain evidence="6">C18/9</strain>
    </source>
</reference>
<keyword evidence="1" id="KW-0677">Repeat</keyword>
<dbReference type="GO" id="GO:0033309">
    <property type="term" value="C:SBF transcription complex"/>
    <property type="evidence" value="ECO:0007669"/>
    <property type="project" value="TreeGrafter"/>
</dbReference>
<evidence type="ECO:0000256" key="2">
    <source>
        <dbReference type="ARBA" id="ARBA00023043"/>
    </source>
</evidence>
<name>A0A284R5N0_ARMOS</name>
<dbReference type="InterPro" id="IPR003163">
    <property type="entry name" value="Tscrpt_reg_HTH_APSES-type"/>
</dbReference>
<dbReference type="Gene3D" id="3.10.260.10">
    <property type="entry name" value="Transcription regulator HTH, APSES-type DNA-binding domain"/>
    <property type="match status" value="1"/>
</dbReference>
<feature type="region of interest" description="Disordered" evidence="3">
    <location>
        <begin position="206"/>
        <end position="503"/>
    </location>
</feature>
<evidence type="ECO:0000313" key="6">
    <source>
        <dbReference type="Proteomes" id="UP000219338"/>
    </source>
</evidence>
<feature type="compositionally biased region" description="Pro residues" evidence="3">
    <location>
        <begin position="211"/>
        <end position="222"/>
    </location>
</feature>
<feature type="compositionally biased region" description="Basic residues" evidence="3">
    <location>
        <begin position="303"/>
        <end position="312"/>
    </location>
</feature>
<dbReference type="OrthoDB" id="6718656at2759"/>
<sequence length="503" mass="56039">MQTTSDPGSTLNPIENTTANVDDGPKVPPPIESPPHIYDAEYSSVLVDECMIKGIPCMRRRDNSWVNATQILKVAGVNKGKRTVVMDRRVLKGQHEIIQGGHGKYQGTWIPLDRGRELARRFHVDKLFSPLFDYMPKSNPFDDDLPEGPSSLTSGVSSLSITGSNNNMAAFISGLSDPSRVRGDALRMLNQARSEGLFSMMTSDYLLTQPTVPPPPPSPPPSLKRKRTEEKAKELKPDKGKKKDIAPAKRPKKKPPKLVSTEYIQYTPGVKKTGRHIKDAQPCAEFSDQSDDSLKRSTTRTLRSQRSRRKPLSRFPPPPGYEDVSFRADHSSKHPSEAHLLRTRKELFCSGPPPSSEDDTADEQPISECSTPRPSTSEGGNEQDHDMKSEDSTRINTPDKRRSGSPPHAQQELDHVPRKHEHCRQAEESENDELDEDSDRTSCRPVQTSIGRSTRASTAAGKSQRNQNTKRQGYSVRILPPPRMIKPPMREAPRNLSVCLVSP</sequence>
<keyword evidence="2" id="KW-0040">ANK repeat</keyword>
<evidence type="ECO:0000256" key="3">
    <source>
        <dbReference type="SAM" id="MobiDB-lite"/>
    </source>
</evidence>
<feature type="compositionally biased region" description="Polar residues" evidence="3">
    <location>
        <begin position="444"/>
        <end position="472"/>
    </location>
</feature>
<protein>
    <recommendedName>
        <fullName evidence="4">HTH APSES-type domain-containing protein</fullName>
    </recommendedName>
</protein>
<dbReference type="EMBL" id="FUEG01000004">
    <property type="protein sequence ID" value="SJL04018.1"/>
    <property type="molecule type" value="Genomic_DNA"/>
</dbReference>
<dbReference type="AlphaFoldDB" id="A0A284R5N0"/>
<dbReference type="Pfam" id="PF04383">
    <property type="entry name" value="KilA-N"/>
    <property type="match status" value="1"/>
</dbReference>
<dbReference type="InterPro" id="IPR018004">
    <property type="entry name" value="KilA/APSES_HTH"/>
</dbReference>
<dbReference type="PROSITE" id="PS51299">
    <property type="entry name" value="HTH_APSES"/>
    <property type="match status" value="1"/>
</dbReference>
<dbReference type="GO" id="GO:0003677">
    <property type="term" value="F:DNA binding"/>
    <property type="evidence" value="ECO:0007669"/>
    <property type="project" value="InterPro"/>
</dbReference>
<proteinExistence type="predicted"/>
<gene>
    <name evidence="5" type="ORF">ARMOST_07375</name>
</gene>
<dbReference type="InterPro" id="IPR051642">
    <property type="entry name" value="SWI6-like"/>
</dbReference>
<dbReference type="SUPFAM" id="SSF54616">
    <property type="entry name" value="DNA-binding domain of Mlu1-box binding protein MBP1"/>
    <property type="match status" value="1"/>
</dbReference>
<feature type="compositionally biased region" description="Polar residues" evidence="3">
    <location>
        <begin position="367"/>
        <end position="380"/>
    </location>
</feature>
<dbReference type="Proteomes" id="UP000219338">
    <property type="component" value="Unassembled WGS sequence"/>
</dbReference>
<keyword evidence="6" id="KW-1185">Reference proteome</keyword>
<evidence type="ECO:0000256" key="1">
    <source>
        <dbReference type="ARBA" id="ARBA00022737"/>
    </source>
</evidence>
<dbReference type="GO" id="GO:0030907">
    <property type="term" value="C:MBF transcription complex"/>
    <property type="evidence" value="ECO:0007669"/>
    <property type="project" value="TreeGrafter"/>
</dbReference>
<organism evidence="5 6">
    <name type="scientific">Armillaria ostoyae</name>
    <name type="common">Armillaria root rot fungus</name>
    <dbReference type="NCBI Taxonomy" id="47428"/>
    <lineage>
        <taxon>Eukaryota</taxon>
        <taxon>Fungi</taxon>
        <taxon>Dikarya</taxon>
        <taxon>Basidiomycota</taxon>
        <taxon>Agaricomycotina</taxon>
        <taxon>Agaricomycetes</taxon>
        <taxon>Agaricomycetidae</taxon>
        <taxon>Agaricales</taxon>
        <taxon>Marasmiineae</taxon>
        <taxon>Physalacriaceae</taxon>
        <taxon>Armillaria</taxon>
    </lineage>
</organism>
<dbReference type="GO" id="GO:0000981">
    <property type="term" value="F:DNA-binding transcription factor activity, RNA polymerase II-specific"/>
    <property type="evidence" value="ECO:0007669"/>
    <property type="project" value="UniProtKB-ARBA"/>
</dbReference>